<proteinExistence type="predicted"/>
<comment type="caution">
    <text evidence="1">The sequence shown here is derived from an EMBL/GenBank/DDBJ whole genome shotgun (WGS) entry which is preliminary data.</text>
</comment>
<organism evidence="1">
    <name type="scientific">marine sediment metagenome</name>
    <dbReference type="NCBI Taxonomy" id="412755"/>
    <lineage>
        <taxon>unclassified sequences</taxon>
        <taxon>metagenomes</taxon>
        <taxon>ecological metagenomes</taxon>
    </lineage>
</organism>
<name>A0A0F8XV07_9ZZZZ</name>
<dbReference type="EMBL" id="LAZR01057020">
    <property type="protein sequence ID" value="KKK72907.1"/>
    <property type="molecule type" value="Genomic_DNA"/>
</dbReference>
<dbReference type="AlphaFoldDB" id="A0A0F8XV07"/>
<protein>
    <submittedName>
        <fullName evidence="1">Uncharacterized protein</fullName>
    </submittedName>
</protein>
<evidence type="ECO:0000313" key="1">
    <source>
        <dbReference type="EMBL" id="KKK72907.1"/>
    </source>
</evidence>
<reference evidence="1" key="1">
    <citation type="journal article" date="2015" name="Nature">
        <title>Complex archaea that bridge the gap between prokaryotes and eukaryotes.</title>
        <authorList>
            <person name="Spang A."/>
            <person name="Saw J.H."/>
            <person name="Jorgensen S.L."/>
            <person name="Zaremba-Niedzwiedzka K."/>
            <person name="Martijn J."/>
            <person name="Lind A.E."/>
            <person name="van Eijk R."/>
            <person name="Schleper C."/>
            <person name="Guy L."/>
            <person name="Ettema T.J."/>
        </authorList>
    </citation>
    <scope>NUCLEOTIDE SEQUENCE</scope>
</reference>
<gene>
    <name evidence="1" type="ORF">LCGC14_2899170</name>
</gene>
<sequence>MKHTLEPWYETDGAISAKWETGEEVQVALMSGSRWSQPDESKNKRMREESKANLSRVIACVNGCKNINPGAVSELLEALKELEALRKMPHPSGDLDAAVAYRQRERDAVALSKAAIAKAESH</sequence>
<accession>A0A0F8XV07</accession>